<evidence type="ECO:0000256" key="4">
    <source>
        <dbReference type="PROSITE-ProRule" id="PRU00409"/>
    </source>
</evidence>
<dbReference type="PANTHER" id="PTHR43585">
    <property type="entry name" value="FUMIPYRROLE BIOSYNTHESIS PROTEIN C"/>
    <property type="match status" value="1"/>
</dbReference>
<dbReference type="InterPro" id="IPR003806">
    <property type="entry name" value="ATP-grasp_PylC-type"/>
</dbReference>
<sequence length="405" mass="44708">MNNNLKLLLLGAGVEQKIVIDHAHDLGIFVIAVDENSNAVGLKFADKSIVSDIKDVDKMSEIVKEEHIDGVFSHAIDIPHIVAEIAQQNNLPGIDPTVAYTATNKLKRMECFKKEKIPAPTFVHASSSKDAVEKAKTLELPFVLKPIDSAGARGVLKVEKYDDVPRLYNEAITYSSSKTVLLEEYLEGPQISTEAIIINGKIITTGFADRNYSDQQRFKQFFIENGHTIPSVLSEKMQQKIIQTTENAIKSLKINWGVAKGDVIIDNDKPKILEMAARTSGGRFSSDTVPLATGINILKPLIQMSLGLPIEKQYLKKKHGGAAAQRYFLPSPGKITSIRGLTECKDLPGIYDVYLQDDVNAGYIIKPIKNHPDRIGHIIATGSTREEAIHNVERGINSVKFEVMN</sequence>
<dbReference type="Gene3D" id="3.30.470.20">
    <property type="entry name" value="ATP-grasp fold, B domain"/>
    <property type="match status" value="1"/>
</dbReference>
<dbReference type="Pfam" id="PF02655">
    <property type="entry name" value="ATP-grasp_3"/>
    <property type="match status" value="1"/>
</dbReference>
<keyword evidence="3 4" id="KW-0067">ATP-binding</keyword>
<dbReference type="GO" id="GO:0016874">
    <property type="term" value="F:ligase activity"/>
    <property type="evidence" value="ECO:0007669"/>
    <property type="project" value="UniProtKB-KW"/>
</dbReference>
<dbReference type="GO" id="GO:0005524">
    <property type="term" value="F:ATP binding"/>
    <property type="evidence" value="ECO:0007669"/>
    <property type="project" value="UniProtKB-UniRule"/>
</dbReference>
<dbReference type="SUPFAM" id="SSF52440">
    <property type="entry name" value="PreATP-grasp domain"/>
    <property type="match status" value="1"/>
</dbReference>
<dbReference type="PANTHER" id="PTHR43585:SF2">
    <property type="entry name" value="ATP-GRASP ENZYME FSQD"/>
    <property type="match status" value="1"/>
</dbReference>
<dbReference type="InterPro" id="IPR040570">
    <property type="entry name" value="LAL_C2"/>
</dbReference>
<proteinExistence type="predicted"/>
<dbReference type="InterPro" id="IPR016185">
    <property type="entry name" value="PreATP-grasp_dom_sf"/>
</dbReference>
<evidence type="ECO:0000256" key="2">
    <source>
        <dbReference type="ARBA" id="ARBA00022741"/>
    </source>
</evidence>
<organism evidence="7">
    <name type="scientific">uncultured marine thaumarchaeote KM3_169_D08</name>
    <dbReference type="NCBI Taxonomy" id="1456040"/>
    <lineage>
        <taxon>Archaea</taxon>
        <taxon>Nitrososphaerota</taxon>
        <taxon>environmental samples</taxon>
    </lineage>
</organism>
<dbReference type="InterPro" id="IPR013815">
    <property type="entry name" value="ATP_grasp_subdomain_1"/>
</dbReference>
<dbReference type="InterPro" id="IPR011764">
    <property type="entry name" value="Biotin_carboxylation_dom"/>
</dbReference>
<feature type="domain" description="ATP-grasp" evidence="5">
    <location>
        <begin position="109"/>
        <end position="306"/>
    </location>
</feature>
<dbReference type="Pfam" id="PF18603">
    <property type="entry name" value="LAL_C2"/>
    <property type="match status" value="1"/>
</dbReference>
<protein>
    <submittedName>
        <fullName evidence="7">Biotin carboxylase</fullName>
    </submittedName>
</protein>
<keyword evidence="2 4" id="KW-0547">Nucleotide-binding</keyword>
<dbReference type="GO" id="GO:0046872">
    <property type="term" value="F:metal ion binding"/>
    <property type="evidence" value="ECO:0007669"/>
    <property type="project" value="InterPro"/>
</dbReference>
<dbReference type="SUPFAM" id="SSF56059">
    <property type="entry name" value="Glutathione synthetase ATP-binding domain-like"/>
    <property type="match status" value="1"/>
</dbReference>
<dbReference type="InterPro" id="IPR011761">
    <property type="entry name" value="ATP-grasp"/>
</dbReference>
<dbReference type="Gene3D" id="3.40.50.20">
    <property type="match status" value="1"/>
</dbReference>
<dbReference type="PROSITE" id="PS50975">
    <property type="entry name" value="ATP_GRASP"/>
    <property type="match status" value="1"/>
</dbReference>
<evidence type="ECO:0000313" key="7">
    <source>
        <dbReference type="EMBL" id="AIF03754.1"/>
    </source>
</evidence>
<accession>A0A075GID8</accession>
<feature type="domain" description="Biotin carboxylation" evidence="6">
    <location>
        <begin position="3"/>
        <end position="405"/>
    </location>
</feature>
<dbReference type="InterPro" id="IPR052032">
    <property type="entry name" value="ATP-dep_AA_Ligase"/>
</dbReference>
<keyword evidence="1" id="KW-0436">Ligase</keyword>
<name>A0A075GID8_9ARCH</name>
<dbReference type="EMBL" id="KF900688">
    <property type="protein sequence ID" value="AIF03754.1"/>
    <property type="molecule type" value="Genomic_DNA"/>
</dbReference>
<evidence type="ECO:0000259" key="6">
    <source>
        <dbReference type="PROSITE" id="PS50979"/>
    </source>
</evidence>
<dbReference type="AlphaFoldDB" id="A0A075GID8"/>
<dbReference type="PROSITE" id="PS50979">
    <property type="entry name" value="BC"/>
    <property type="match status" value="1"/>
</dbReference>
<evidence type="ECO:0000259" key="5">
    <source>
        <dbReference type="PROSITE" id="PS50975"/>
    </source>
</evidence>
<reference evidence="7" key="1">
    <citation type="journal article" date="2014" name="Genome Biol. Evol.">
        <title>Pangenome evidence for extensive interdomain horizontal transfer affecting lineage core and shell genes in uncultured planktonic thaumarchaeota and euryarchaeota.</title>
        <authorList>
            <person name="Deschamps P."/>
            <person name="Zivanovic Y."/>
            <person name="Moreira D."/>
            <person name="Rodriguez-Valera F."/>
            <person name="Lopez-Garcia P."/>
        </authorList>
    </citation>
    <scope>NUCLEOTIDE SEQUENCE</scope>
</reference>
<dbReference type="Gene3D" id="3.30.1490.20">
    <property type="entry name" value="ATP-grasp fold, A domain"/>
    <property type="match status" value="1"/>
</dbReference>
<evidence type="ECO:0000256" key="3">
    <source>
        <dbReference type="ARBA" id="ARBA00022840"/>
    </source>
</evidence>
<evidence type="ECO:0000256" key="1">
    <source>
        <dbReference type="ARBA" id="ARBA00022598"/>
    </source>
</evidence>